<evidence type="ECO:0000313" key="2">
    <source>
        <dbReference type="Proteomes" id="UP000178587"/>
    </source>
</evidence>
<dbReference type="AlphaFoldDB" id="A0A1F6ENE2"/>
<proteinExistence type="predicted"/>
<organism evidence="1 2">
    <name type="scientific">Candidatus Kaiserbacteria bacterium RIFCSPLOWO2_01_FULL_50_24</name>
    <dbReference type="NCBI Taxonomy" id="1798507"/>
    <lineage>
        <taxon>Bacteria</taxon>
        <taxon>Candidatus Kaiseribacteriota</taxon>
    </lineage>
</organism>
<dbReference type="EMBL" id="MFLU01000007">
    <property type="protein sequence ID" value="OGG75155.1"/>
    <property type="molecule type" value="Genomic_DNA"/>
</dbReference>
<comment type="caution">
    <text evidence="1">The sequence shown here is derived from an EMBL/GenBank/DDBJ whole genome shotgun (WGS) entry which is preliminary data.</text>
</comment>
<gene>
    <name evidence="1" type="ORF">A3A34_02255</name>
</gene>
<reference evidence="1 2" key="1">
    <citation type="journal article" date="2016" name="Nat. Commun.">
        <title>Thousands of microbial genomes shed light on interconnected biogeochemical processes in an aquifer system.</title>
        <authorList>
            <person name="Anantharaman K."/>
            <person name="Brown C.T."/>
            <person name="Hug L.A."/>
            <person name="Sharon I."/>
            <person name="Castelle C.J."/>
            <person name="Probst A.J."/>
            <person name="Thomas B.C."/>
            <person name="Singh A."/>
            <person name="Wilkins M.J."/>
            <person name="Karaoz U."/>
            <person name="Brodie E.L."/>
            <person name="Williams K.H."/>
            <person name="Hubbard S.S."/>
            <person name="Banfield J.F."/>
        </authorList>
    </citation>
    <scope>NUCLEOTIDE SEQUENCE [LARGE SCALE GENOMIC DNA]</scope>
</reference>
<accession>A0A1F6ENE2</accession>
<evidence type="ECO:0008006" key="3">
    <source>
        <dbReference type="Google" id="ProtNLM"/>
    </source>
</evidence>
<protein>
    <recommendedName>
        <fullName evidence="3">Septum formation initiator</fullName>
    </recommendedName>
</protein>
<name>A0A1F6ENE2_9BACT</name>
<sequence length="122" mass="14293">MYRERHNPVRLFGKRLLLLALFAGAVLLVPGVWKVYTQERESRILKNEATQELSELQGREELLRARTEALDTEYGLETVLREQFSLAREGEKLIVIVNRPPQEITAENNSYLANWFTQLLHW</sequence>
<evidence type="ECO:0000313" key="1">
    <source>
        <dbReference type="EMBL" id="OGG75155.1"/>
    </source>
</evidence>
<dbReference type="Proteomes" id="UP000178587">
    <property type="component" value="Unassembled WGS sequence"/>
</dbReference>